<evidence type="ECO:0008006" key="4">
    <source>
        <dbReference type="Google" id="ProtNLM"/>
    </source>
</evidence>
<dbReference type="Proteomes" id="UP000502502">
    <property type="component" value="Chromosome"/>
</dbReference>
<dbReference type="RefSeq" id="WP_166094432.1">
    <property type="nucleotide sequence ID" value="NZ_CP049871.1"/>
</dbReference>
<gene>
    <name evidence="2" type="ORF">G7078_07050</name>
</gene>
<name>A0A6G7ZNJ3_9SPHN</name>
<dbReference type="AlphaFoldDB" id="A0A6G7ZNJ3"/>
<dbReference type="PROSITE" id="PS51257">
    <property type="entry name" value="PROKAR_LIPOPROTEIN"/>
    <property type="match status" value="1"/>
</dbReference>
<reference evidence="2 3" key="1">
    <citation type="submission" date="2020-03" db="EMBL/GenBank/DDBJ databases">
        <title>Sphingomonas sp. nov., isolated from fish.</title>
        <authorList>
            <person name="Hyun D.-W."/>
            <person name="Bae J.-W."/>
        </authorList>
    </citation>
    <scope>NUCLEOTIDE SEQUENCE [LARGE SCALE GENOMIC DNA]</scope>
    <source>
        <strain evidence="2 3">HDW15C</strain>
    </source>
</reference>
<evidence type="ECO:0000313" key="3">
    <source>
        <dbReference type="Proteomes" id="UP000502502"/>
    </source>
</evidence>
<dbReference type="EMBL" id="CP049871">
    <property type="protein sequence ID" value="QIL02567.1"/>
    <property type="molecule type" value="Genomic_DNA"/>
</dbReference>
<protein>
    <recommendedName>
        <fullName evidence="4">Lipoprotein</fullName>
    </recommendedName>
</protein>
<dbReference type="KEGG" id="ssin:G7078_07050"/>
<evidence type="ECO:0000313" key="2">
    <source>
        <dbReference type="EMBL" id="QIL02567.1"/>
    </source>
</evidence>
<feature type="signal peptide" evidence="1">
    <location>
        <begin position="1"/>
        <end position="21"/>
    </location>
</feature>
<keyword evidence="1" id="KW-0732">Signal</keyword>
<evidence type="ECO:0000256" key="1">
    <source>
        <dbReference type="SAM" id="SignalP"/>
    </source>
</evidence>
<sequence>MKKFVLVAATALTLSACSSVGGEGGGFGLYTAVPVRPVNVGNGSMTVIPPRAWNKQRRLFFDDVPYVEDWTLNGPLLDDMMFIAGLPDRRTLVRQRSSDSQQVPMFRSNMTAPEIVSMLESAYRVRGGAVDFKTLALAPRQFLGVNGFQLDFEHLDSDELWRRGRAVGAVVNGRLYLIMLDAARSHYYADTLRDFEAMAASARLRR</sequence>
<organism evidence="2 3">
    <name type="scientific">Sphingomonas sinipercae</name>
    <dbReference type="NCBI Taxonomy" id="2714944"/>
    <lineage>
        <taxon>Bacteria</taxon>
        <taxon>Pseudomonadati</taxon>
        <taxon>Pseudomonadota</taxon>
        <taxon>Alphaproteobacteria</taxon>
        <taxon>Sphingomonadales</taxon>
        <taxon>Sphingomonadaceae</taxon>
        <taxon>Sphingomonas</taxon>
    </lineage>
</organism>
<proteinExistence type="predicted"/>
<keyword evidence="3" id="KW-1185">Reference proteome</keyword>
<accession>A0A6G7ZNJ3</accession>
<feature type="chain" id="PRO_5026161831" description="Lipoprotein" evidence="1">
    <location>
        <begin position="22"/>
        <end position="206"/>
    </location>
</feature>